<evidence type="ECO:0000259" key="3">
    <source>
        <dbReference type="PROSITE" id="PS51831"/>
    </source>
</evidence>
<evidence type="ECO:0000313" key="6">
    <source>
        <dbReference type="Proteomes" id="UP000184207"/>
    </source>
</evidence>
<keyword evidence="1" id="KW-0597">Phosphoprotein</keyword>
<dbReference type="SUPFAM" id="SSF52172">
    <property type="entry name" value="CheY-like"/>
    <property type="match status" value="1"/>
</dbReference>
<evidence type="ECO:0000259" key="2">
    <source>
        <dbReference type="PROSITE" id="PS50110"/>
    </source>
</evidence>
<proteinExistence type="predicted"/>
<dbReference type="InterPro" id="IPR003607">
    <property type="entry name" value="HD/PDEase_dom"/>
</dbReference>
<dbReference type="InterPro" id="IPR011006">
    <property type="entry name" value="CheY-like_superfamily"/>
</dbReference>
<organism evidence="5 6">
    <name type="scientific">Fervidobacterium gondwanense DSM 13020</name>
    <dbReference type="NCBI Taxonomy" id="1121883"/>
    <lineage>
        <taxon>Bacteria</taxon>
        <taxon>Thermotogati</taxon>
        <taxon>Thermotogota</taxon>
        <taxon>Thermotogae</taxon>
        <taxon>Thermotogales</taxon>
        <taxon>Fervidobacteriaceae</taxon>
        <taxon>Fervidobacterium</taxon>
    </lineage>
</organism>
<name>A0A1M7RZS5_FERGO</name>
<dbReference type="PROSITE" id="PS50110">
    <property type="entry name" value="RESPONSE_REGULATORY"/>
    <property type="match status" value="1"/>
</dbReference>
<dbReference type="EMBL" id="FRDJ01000001">
    <property type="protein sequence ID" value="SHN51721.1"/>
    <property type="molecule type" value="Genomic_DNA"/>
</dbReference>
<dbReference type="CDD" id="cd00077">
    <property type="entry name" value="HDc"/>
    <property type="match status" value="1"/>
</dbReference>
<evidence type="ECO:0000256" key="1">
    <source>
        <dbReference type="PROSITE-ProRule" id="PRU00169"/>
    </source>
</evidence>
<dbReference type="STRING" id="1121883.SAMN02745226_00373"/>
<feature type="domain" description="HD-GYP" evidence="4">
    <location>
        <begin position="289"/>
        <end position="483"/>
    </location>
</feature>
<dbReference type="AlphaFoldDB" id="A0A1M7RZS5"/>
<sequence>MAKFLKKGSEKIDHELKDFWKILVVDDEPDVHAITSVVARDIVFEGKKVKLYSAYSSQEAKEILENVEDIALAIIDVVMEGDDAGLELVKYIREKIGNKLIRLVIRTGQPGYAPPREIIVKYDINDYREKAELSSNGLYTMIISRLREYRDIVELEIQKRLLERGNFYSSMLFSDGQKSVDDYKMYIESLFDDFSRILNNEAVVKYVESDRNALVDLPDIKFFDNLKHTEVVWKDDRICEFFVSESVGSGKVIKAEFSKQLTETQKNFLTVIVDRFASGITNYLISKDLVETLYKIVYILSEVTETRSLETGEHVRRVGKLSRLFAGSLGFGEEYLDVIEIASMLHDVGKIGIPDSILNKPGRLSDEEFEIMKRHVLIGYKILSQVEHPIFKVASNIALFHHENWDGSGYLKGLKGDDIPVEARIVAIVDVYDALMSDRVYRPKWNENDVLEYIKDQEGKKFDPEICKIFFEKYDEIRELYIK</sequence>
<dbReference type="PROSITE" id="PS51831">
    <property type="entry name" value="HD"/>
    <property type="match status" value="1"/>
</dbReference>
<dbReference type="SUPFAM" id="SSF109604">
    <property type="entry name" value="HD-domain/PDEase-like"/>
    <property type="match status" value="1"/>
</dbReference>
<dbReference type="PANTHER" id="PTHR45228:SF9">
    <property type="entry name" value="3'3'-CGAMP-SPECIFIC PHOSPHODIESTERASE 2"/>
    <property type="match status" value="1"/>
</dbReference>
<dbReference type="SMART" id="SM00471">
    <property type="entry name" value="HDc"/>
    <property type="match status" value="1"/>
</dbReference>
<feature type="domain" description="HD" evidence="3">
    <location>
        <begin position="311"/>
        <end position="435"/>
    </location>
</feature>
<accession>A0A1M7RZS5</accession>
<gene>
    <name evidence="5" type="ORF">SAMN02745226_00373</name>
</gene>
<keyword evidence="6" id="KW-1185">Reference proteome</keyword>
<dbReference type="Gene3D" id="3.40.50.2300">
    <property type="match status" value="1"/>
</dbReference>
<dbReference type="InterPro" id="IPR037522">
    <property type="entry name" value="HD_GYP_dom"/>
</dbReference>
<feature type="modified residue" description="4-aspartylphosphate" evidence="1">
    <location>
        <position position="76"/>
    </location>
</feature>
<dbReference type="GO" id="GO:0000160">
    <property type="term" value="P:phosphorelay signal transduction system"/>
    <property type="evidence" value="ECO:0007669"/>
    <property type="project" value="InterPro"/>
</dbReference>
<dbReference type="Proteomes" id="UP000184207">
    <property type="component" value="Unassembled WGS sequence"/>
</dbReference>
<dbReference type="RefSeq" id="WP_245789435.1">
    <property type="nucleotide sequence ID" value="NZ_FRDJ01000001.1"/>
</dbReference>
<dbReference type="InterPro" id="IPR001789">
    <property type="entry name" value="Sig_transdc_resp-reg_receiver"/>
</dbReference>
<evidence type="ECO:0000259" key="4">
    <source>
        <dbReference type="PROSITE" id="PS51832"/>
    </source>
</evidence>
<feature type="domain" description="Response regulatory" evidence="2">
    <location>
        <begin position="21"/>
        <end position="145"/>
    </location>
</feature>
<protein>
    <submittedName>
        <fullName evidence="5">Response regulator receiver domain-containing protein</fullName>
    </submittedName>
</protein>
<reference evidence="6" key="1">
    <citation type="submission" date="2016-12" db="EMBL/GenBank/DDBJ databases">
        <authorList>
            <person name="Varghese N."/>
            <person name="Submissions S."/>
        </authorList>
    </citation>
    <scope>NUCLEOTIDE SEQUENCE [LARGE SCALE GENOMIC DNA]</scope>
    <source>
        <strain evidence="6">DSM 13020</strain>
    </source>
</reference>
<dbReference type="PANTHER" id="PTHR45228">
    <property type="entry name" value="CYCLIC DI-GMP PHOSPHODIESTERASE TM_0186-RELATED"/>
    <property type="match status" value="1"/>
</dbReference>
<dbReference type="PROSITE" id="PS51832">
    <property type="entry name" value="HD_GYP"/>
    <property type="match status" value="1"/>
</dbReference>
<dbReference type="Gene3D" id="1.10.3210.10">
    <property type="entry name" value="Hypothetical protein af1432"/>
    <property type="match status" value="1"/>
</dbReference>
<dbReference type="InterPro" id="IPR052020">
    <property type="entry name" value="Cyclic_di-GMP/3'3'-cGAMP_PDE"/>
</dbReference>
<dbReference type="Pfam" id="PF13487">
    <property type="entry name" value="HD_5"/>
    <property type="match status" value="1"/>
</dbReference>
<evidence type="ECO:0000313" key="5">
    <source>
        <dbReference type="EMBL" id="SHN51721.1"/>
    </source>
</evidence>
<dbReference type="InterPro" id="IPR006674">
    <property type="entry name" value="HD_domain"/>
</dbReference>